<feature type="region of interest" description="Disordered" evidence="1">
    <location>
        <begin position="259"/>
        <end position="303"/>
    </location>
</feature>
<accession>A0A5B0S9A1</accession>
<dbReference type="EMBL" id="VDEP01000045">
    <property type="protein sequence ID" value="KAA1134781.1"/>
    <property type="molecule type" value="Genomic_DNA"/>
</dbReference>
<dbReference type="AlphaFoldDB" id="A0A5B0S9A1"/>
<evidence type="ECO:0000313" key="2">
    <source>
        <dbReference type="EMBL" id="KAA1134781.1"/>
    </source>
</evidence>
<evidence type="ECO:0000313" key="3">
    <source>
        <dbReference type="Proteomes" id="UP000325313"/>
    </source>
</evidence>
<feature type="region of interest" description="Disordered" evidence="1">
    <location>
        <begin position="73"/>
        <end position="102"/>
    </location>
</feature>
<protein>
    <submittedName>
        <fullName evidence="2">Uncharacterized protein</fullName>
    </submittedName>
</protein>
<evidence type="ECO:0000256" key="1">
    <source>
        <dbReference type="SAM" id="MobiDB-lite"/>
    </source>
</evidence>
<dbReference type="Proteomes" id="UP000325313">
    <property type="component" value="Unassembled WGS sequence"/>
</dbReference>
<name>A0A5B0S9A1_PUCGR</name>
<feature type="compositionally biased region" description="Polar residues" evidence="1">
    <location>
        <begin position="80"/>
        <end position="102"/>
    </location>
</feature>
<reference evidence="2 3" key="1">
    <citation type="submission" date="2019-05" db="EMBL/GenBank/DDBJ databases">
        <title>Emergence of the Ug99 lineage of the wheat stem rust pathogen through somatic hybridization.</title>
        <authorList>
            <person name="Li F."/>
            <person name="Upadhyaya N.M."/>
            <person name="Sperschneider J."/>
            <person name="Matny O."/>
            <person name="Nguyen-Phuc H."/>
            <person name="Mago R."/>
            <person name="Raley C."/>
            <person name="Miller M.E."/>
            <person name="Silverstein K.A.T."/>
            <person name="Henningsen E."/>
            <person name="Hirsch C.D."/>
            <person name="Visser B."/>
            <person name="Pretorius Z.A."/>
            <person name="Steffenson B.J."/>
            <person name="Schwessinger B."/>
            <person name="Dodds P.N."/>
            <person name="Figueroa M."/>
        </authorList>
    </citation>
    <scope>NUCLEOTIDE SEQUENCE [LARGE SCALE GENOMIC DNA]</scope>
    <source>
        <strain evidence="2 3">Ug99</strain>
    </source>
</reference>
<gene>
    <name evidence="2" type="ORF">PGTUg99_007686</name>
</gene>
<proteinExistence type="predicted"/>
<comment type="caution">
    <text evidence="2">The sequence shown here is derived from an EMBL/GenBank/DDBJ whole genome shotgun (WGS) entry which is preliminary data.</text>
</comment>
<organism evidence="2 3">
    <name type="scientific">Puccinia graminis f. sp. tritici</name>
    <dbReference type="NCBI Taxonomy" id="56615"/>
    <lineage>
        <taxon>Eukaryota</taxon>
        <taxon>Fungi</taxon>
        <taxon>Dikarya</taxon>
        <taxon>Basidiomycota</taxon>
        <taxon>Pucciniomycotina</taxon>
        <taxon>Pucciniomycetes</taxon>
        <taxon>Pucciniales</taxon>
        <taxon>Pucciniaceae</taxon>
        <taxon>Puccinia</taxon>
    </lineage>
</organism>
<sequence>MEQFRWISLAPTCTSTYPLIPRKLLVRLEHVSDPNCSGLEEAILKMSTEGPYEPLTTPAGCILSNLPNPLKSDSSRLIDPSNSLDDSRSNLMSSGSAHGQHRTNLLQNSCLTDTNTYEFTPQSSPLPSPSKLYTNNSELYTNHSDIEWIGSSLEPIGGPQVQPKKARSNAKWPDARVLLEQTMRWHVSSEREGNPRDPWNKLFGDMYDYGQTTVYRVRKWISLVGKEKLQLHLRGNPSLTLIAAREMYFKEWLDTRNAGGKNDNGLKRKSECQAAQVEKPKKKRVDHLNIQSTQDSDVEVVGN</sequence>